<evidence type="ECO:0000313" key="3">
    <source>
        <dbReference type="Proteomes" id="UP000224634"/>
    </source>
</evidence>
<dbReference type="AlphaFoldDB" id="A0A2B7YR45"/>
<feature type="compositionally biased region" description="Basic and acidic residues" evidence="1">
    <location>
        <begin position="83"/>
        <end position="101"/>
    </location>
</feature>
<evidence type="ECO:0000313" key="2">
    <source>
        <dbReference type="EMBL" id="PGH23348.1"/>
    </source>
</evidence>
<feature type="compositionally biased region" description="Polar residues" evidence="1">
    <location>
        <begin position="56"/>
        <end position="79"/>
    </location>
</feature>
<feature type="region of interest" description="Disordered" evidence="1">
    <location>
        <begin position="199"/>
        <end position="257"/>
    </location>
</feature>
<feature type="compositionally biased region" description="Basic and acidic residues" evidence="1">
    <location>
        <begin position="243"/>
        <end position="257"/>
    </location>
</feature>
<dbReference type="Proteomes" id="UP000224634">
    <property type="component" value="Unassembled WGS sequence"/>
</dbReference>
<feature type="compositionally biased region" description="Basic residues" evidence="1">
    <location>
        <begin position="33"/>
        <end position="44"/>
    </location>
</feature>
<feature type="compositionally biased region" description="Low complexity" evidence="1">
    <location>
        <begin position="105"/>
        <end position="122"/>
    </location>
</feature>
<reference evidence="2 3" key="1">
    <citation type="submission" date="2017-10" db="EMBL/GenBank/DDBJ databases">
        <title>Comparative genomics in systemic dimorphic fungi from Ajellomycetaceae.</title>
        <authorList>
            <person name="Munoz J.F."/>
            <person name="Mcewen J.G."/>
            <person name="Clay O.K."/>
            <person name="Cuomo C.A."/>
        </authorList>
    </citation>
    <scope>NUCLEOTIDE SEQUENCE [LARGE SCALE GENOMIC DNA]</scope>
    <source>
        <strain evidence="2 3">UAMH7299</strain>
    </source>
</reference>
<protein>
    <submittedName>
        <fullName evidence="2">Uncharacterized protein</fullName>
    </submittedName>
</protein>
<gene>
    <name evidence="2" type="ORF">AJ80_02601</name>
</gene>
<proteinExistence type="predicted"/>
<accession>A0A2B7YR45</accession>
<organism evidence="2 3">
    <name type="scientific">Polytolypa hystricis (strain UAMH7299)</name>
    <dbReference type="NCBI Taxonomy" id="1447883"/>
    <lineage>
        <taxon>Eukaryota</taxon>
        <taxon>Fungi</taxon>
        <taxon>Dikarya</taxon>
        <taxon>Ascomycota</taxon>
        <taxon>Pezizomycotina</taxon>
        <taxon>Eurotiomycetes</taxon>
        <taxon>Eurotiomycetidae</taxon>
        <taxon>Onygenales</taxon>
        <taxon>Onygenales incertae sedis</taxon>
        <taxon>Polytolypa</taxon>
    </lineage>
</organism>
<name>A0A2B7YR45_POLH7</name>
<sequence length="456" mass="50105">MATTPPPPQRIPSPSTPRHGPGFDSFEPYTTRHSLRIARQRMSRARCTPPPFDSPESGSTLNASPKQKMQSPVSSQGSPRRSARIERSTRHDAFNSLHSEDTSVQASLPSSSSNMSAALNQQTSSQRSMLPTPMETPQKKTVPHPGHVARNLFPSHSQNAKARLHNTSKPRKGNKFTSFSLESFHADLDSSNQDGIVIFTDSRDRVPEVNPSEDNPFVTKPPEMEPGSPEQRSGRRRAHGRSGQRDEEVEEALRREDGMLYVFRGKKTFRKFKPDSDEEDDGTDLGLLADRPDLLEGATIPRTRPLTRSSVKPRVLFPNAAQRAAAAATAAAAAAQSSRSSDSNTEYHEVSSAVVQDSTRTRQSHTDRQPITPPVRTSVATPPSPAASARALRSQARKTEVEVEASPCGRITKEEKRNSPFDGWRRTKPQASDSRKRTSVAMSPASGEPDVKKARN</sequence>
<feature type="compositionally biased region" description="Pro residues" evidence="1">
    <location>
        <begin position="1"/>
        <end position="15"/>
    </location>
</feature>
<feature type="compositionally biased region" description="Basic and acidic residues" evidence="1">
    <location>
        <begin position="411"/>
        <end position="425"/>
    </location>
</feature>
<feature type="region of interest" description="Disordered" evidence="1">
    <location>
        <begin position="270"/>
        <end position="456"/>
    </location>
</feature>
<dbReference type="EMBL" id="PDNA01000025">
    <property type="protein sequence ID" value="PGH23348.1"/>
    <property type="molecule type" value="Genomic_DNA"/>
</dbReference>
<feature type="region of interest" description="Disordered" evidence="1">
    <location>
        <begin position="1"/>
        <end position="152"/>
    </location>
</feature>
<keyword evidence="3" id="KW-1185">Reference proteome</keyword>
<feature type="compositionally biased region" description="Low complexity" evidence="1">
    <location>
        <begin position="320"/>
        <end position="341"/>
    </location>
</feature>
<evidence type="ECO:0000256" key="1">
    <source>
        <dbReference type="SAM" id="MobiDB-lite"/>
    </source>
</evidence>
<dbReference type="OrthoDB" id="5398515at2759"/>
<comment type="caution">
    <text evidence="2">The sequence shown here is derived from an EMBL/GenBank/DDBJ whole genome shotgun (WGS) entry which is preliminary data.</text>
</comment>